<accession>A0ABN2W8G3</accession>
<organism evidence="2 3">
    <name type="scientific">Streptomyces albiaxialis</name>
    <dbReference type="NCBI Taxonomy" id="329523"/>
    <lineage>
        <taxon>Bacteria</taxon>
        <taxon>Bacillati</taxon>
        <taxon>Actinomycetota</taxon>
        <taxon>Actinomycetes</taxon>
        <taxon>Kitasatosporales</taxon>
        <taxon>Streptomycetaceae</taxon>
        <taxon>Streptomyces</taxon>
    </lineage>
</organism>
<feature type="region of interest" description="Disordered" evidence="1">
    <location>
        <begin position="1"/>
        <end position="35"/>
    </location>
</feature>
<gene>
    <name evidence="2" type="ORF">GCM10009801_45820</name>
</gene>
<protein>
    <recommendedName>
        <fullName evidence="4">Small hydrophilic protein</fullName>
    </recommendedName>
</protein>
<evidence type="ECO:0000256" key="1">
    <source>
        <dbReference type="SAM" id="MobiDB-lite"/>
    </source>
</evidence>
<feature type="compositionally biased region" description="Polar residues" evidence="1">
    <location>
        <begin position="26"/>
        <end position="35"/>
    </location>
</feature>
<dbReference type="Proteomes" id="UP001500016">
    <property type="component" value="Unassembled WGS sequence"/>
</dbReference>
<keyword evidence="3" id="KW-1185">Reference proteome</keyword>
<dbReference type="RefSeq" id="WP_344531115.1">
    <property type="nucleotide sequence ID" value="NZ_BAAAPE010000012.1"/>
</dbReference>
<evidence type="ECO:0000313" key="3">
    <source>
        <dbReference type="Proteomes" id="UP001500016"/>
    </source>
</evidence>
<reference evidence="2 3" key="1">
    <citation type="journal article" date="2019" name="Int. J. Syst. Evol. Microbiol.">
        <title>The Global Catalogue of Microorganisms (GCM) 10K type strain sequencing project: providing services to taxonomists for standard genome sequencing and annotation.</title>
        <authorList>
            <consortium name="The Broad Institute Genomics Platform"/>
            <consortium name="The Broad Institute Genome Sequencing Center for Infectious Disease"/>
            <person name="Wu L."/>
            <person name="Ma J."/>
        </authorList>
    </citation>
    <scope>NUCLEOTIDE SEQUENCE [LARGE SCALE GENOMIC DNA]</scope>
    <source>
        <strain evidence="2 3">JCM 15478</strain>
    </source>
</reference>
<proteinExistence type="predicted"/>
<sequence length="60" mass="6447">MGEINNPGDARAAGEQMESLAEEAQAASNEGDNDTANAKLNEISALKEDIQSYNQSRYSQ</sequence>
<comment type="caution">
    <text evidence="2">The sequence shown here is derived from an EMBL/GenBank/DDBJ whole genome shotgun (WGS) entry which is preliminary data.</text>
</comment>
<evidence type="ECO:0000313" key="2">
    <source>
        <dbReference type="EMBL" id="GAA2084568.1"/>
    </source>
</evidence>
<dbReference type="EMBL" id="BAAAPE010000012">
    <property type="protein sequence ID" value="GAA2084568.1"/>
    <property type="molecule type" value="Genomic_DNA"/>
</dbReference>
<evidence type="ECO:0008006" key="4">
    <source>
        <dbReference type="Google" id="ProtNLM"/>
    </source>
</evidence>
<name>A0ABN2W8G3_9ACTN</name>